<organism evidence="2">
    <name type="scientific">marine metagenome</name>
    <dbReference type="NCBI Taxonomy" id="408172"/>
    <lineage>
        <taxon>unclassified sequences</taxon>
        <taxon>metagenomes</taxon>
        <taxon>ecological metagenomes</taxon>
    </lineage>
</organism>
<dbReference type="AlphaFoldDB" id="A0A381Y8P9"/>
<evidence type="ECO:0000313" key="2">
    <source>
        <dbReference type="EMBL" id="SVA72797.1"/>
    </source>
</evidence>
<protein>
    <recommendedName>
        <fullName evidence="1">Glycosyltransferase 2-like domain-containing protein</fullName>
    </recommendedName>
</protein>
<gene>
    <name evidence="2" type="ORF">METZ01_LOCUS125651</name>
</gene>
<sequence>MVATQKNYECQTISSTEASFVFSRNLKEKKVTPRISVIILAYRSGDSIRDFVKSMVQSLEKNEPDWEIILVGNYFADDGDPTPGIVSEIAQNHPRIRAVTRIKKGMMGWDMKSGMEVATGRTIAVIDGDGQMPFENVIDVYKKLRDEGLDLAKTFRTTRGDGLYRKTISLVYNIIFNILFPGLNIRDINSKPKIITREAYDRMELKSNGWFIDAEIMIQALRMNLKTGEISTVFHRIDYRPSFIKLNSVWEFFVNLLWYRFFNKPKI</sequence>
<dbReference type="EMBL" id="UINC01017533">
    <property type="protein sequence ID" value="SVA72797.1"/>
    <property type="molecule type" value="Genomic_DNA"/>
</dbReference>
<accession>A0A381Y8P9</accession>
<dbReference type="InterPro" id="IPR050256">
    <property type="entry name" value="Glycosyltransferase_2"/>
</dbReference>
<evidence type="ECO:0000259" key="1">
    <source>
        <dbReference type="Pfam" id="PF00535"/>
    </source>
</evidence>
<dbReference type="PANTHER" id="PTHR48090">
    <property type="entry name" value="UNDECAPRENYL-PHOSPHATE 4-DEOXY-4-FORMAMIDO-L-ARABINOSE TRANSFERASE-RELATED"/>
    <property type="match status" value="1"/>
</dbReference>
<name>A0A381Y8P9_9ZZZZ</name>
<dbReference type="InterPro" id="IPR001173">
    <property type="entry name" value="Glyco_trans_2-like"/>
</dbReference>
<feature type="domain" description="Glycosyltransferase 2-like" evidence="1">
    <location>
        <begin position="36"/>
        <end position="172"/>
    </location>
</feature>
<dbReference type="SUPFAM" id="SSF53448">
    <property type="entry name" value="Nucleotide-diphospho-sugar transferases"/>
    <property type="match status" value="1"/>
</dbReference>
<dbReference type="InterPro" id="IPR029044">
    <property type="entry name" value="Nucleotide-diphossugar_trans"/>
</dbReference>
<dbReference type="Gene3D" id="3.90.550.10">
    <property type="entry name" value="Spore Coat Polysaccharide Biosynthesis Protein SpsA, Chain A"/>
    <property type="match status" value="1"/>
</dbReference>
<dbReference type="Pfam" id="PF00535">
    <property type="entry name" value="Glycos_transf_2"/>
    <property type="match status" value="1"/>
</dbReference>
<proteinExistence type="predicted"/>
<reference evidence="2" key="1">
    <citation type="submission" date="2018-05" db="EMBL/GenBank/DDBJ databases">
        <authorList>
            <person name="Lanie J.A."/>
            <person name="Ng W.-L."/>
            <person name="Kazmierczak K.M."/>
            <person name="Andrzejewski T.M."/>
            <person name="Davidsen T.M."/>
            <person name="Wayne K.J."/>
            <person name="Tettelin H."/>
            <person name="Glass J.I."/>
            <person name="Rusch D."/>
            <person name="Podicherti R."/>
            <person name="Tsui H.-C.T."/>
            <person name="Winkler M.E."/>
        </authorList>
    </citation>
    <scope>NUCLEOTIDE SEQUENCE</scope>
</reference>
<dbReference type="CDD" id="cd04179">
    <property type="entry name" value="DPM_DPG-synthase_like"/>
    <property type="match status" value="1"/>
</dbReference>